<evidence type="ECO:0000313" key="1">
    <source>
        <dbReference type="EMBL" id="CBW54764.1"/>
    </source>
</evidence>
<reference evidence="2" key="1">
    <citation type="journal article" date="2011" name="Appl. Environ. Microbiol.">
        <title>Bacteriophages LIMElight and LIMEzero of Pantoea agglomerans, belonging to the "phiKMV-like viruses".</title>
        <authorList>
            <person name="Adriaenssens E.M."/>
            <person name="Ceyssens P.J."/>
            <person name="Dunon V."/>
            <person name="Ackermann H.W."/>
            <person name="Van Vaerenbergh J."/>
            <person name="Maes M."/>
            <person name="De Proft M."/>
            <person name="Lavigne R."/>
        </authorList>
    </citation>
    <scope>NUCLEOTIDE SEQUENCE [LARGE SCALE GENOMIC DNA]</scope>
</reference>
<evidence type="ECO:0000313" key="2">
    <source>
        <dbReference type="Proteomes" id="UP000006684"/>
    </source>
</evidence>
<dbReference type="RefSeq" id="YP_007002859.1">
    <property type="nucleotide sequence ID" value="NC_019454.1"/>
</dbReference>
<organism evidence="1 2">
    <name type="scientific">Pantoea phage LIMElight</name>
    <dbReference type="NCBI Taxonomy" id="881915"/>
    <lineage>
        <taxon>Viruses</taxon>
        <taxon>Duplodnaviria</taxon>
        <taxon>Heunggongvirae</taxon>
        <taxon>Uroviricota</taxon>
        <taxon>Caudoviricetes</taxon>
        <taxon>Autographivirales</taxon>
        <taxon>Autoscriptoviridae</taxon>
        <taxon>Slopekvirinae</taxon>
        <taxon>Limelightvirus</taxon>
        <taxon>Limelightvirus limelight</taxon>
    </lineage>
</organism>
<proteinExistence type="predicted"/>
<name>E1Y3X9_9CAUD</name>
<keyword evidence="2" id="KW-1185">Reference proteome</keyword>
<sequence length="131" mass="14904">MVQAPFTVFVSGWRSDSPLFDNLKRQALLGDVLRNHAYNPEVVLGKYGRELEQSYAVEIYSEDAAERIAKHAGAIFQQACVGLLDNQGREFRLVYPNGKHELLGKFEEITEQQATSEPACSFWHGMWWRAA</sequence>
<dbReference type="InterPro" id="IPR057548">
    <property type="entry name" value="S-AdoMet_lyase-like"/>
</dbReference>
<dbReference type="GeneID" id="14006729"/>
<dbReference type="KEGG" id="vg:14006729"/>
<accession>E1Y3X9</accession>
<dbReference type="EMBL" id="FR687252">
    <property type="protein sequence ID" value="CBW54764.1"/>
    <property type="molecule type" value="Genomic_DNA"/>
</dbReference>
<dbReference type="Pfam" id="PF23780">
    <property type="entry name" value="S-AdoMet_lyase"/>
    <property type="match status" value="1"/>
</dbReference>
<protein>
    <submittedName>
        <fullName evidence="1">Uncharacterized protein</fullName>
    </submittedName>
</protein>
<dbReference type="Proteomes" id="UP000006684">
    <property type="component" value="Segment"/>
</dbReference>